<accession>A0ABW5REI9</accession>
<dbReference type="RefSeq" id="WP_379931073.1">
    <property type="nucleotide sequence ID" value="NZ_JBHUMM010000044.1"/>
</dbReference>
<feature type="transmembrane region" description="Helical" evidence="1">
    <location>
        <begin position="16"/>
        <end position="36"/>
    </location>
</feature>
<name>A0ABW5REI9_9BACL</name>
<dbReference type="PROSITE" id="PS51257">
    <property type="entry name" value="PROKAR_LIPOPROTEIN"/>
    <property type="match status" value="1"/>
</dbReference>
<evidence type="ECO:0000313" key="3">
    <source>
        <dbReference type="Proteomes" id="UP001597497"/>
    </source>
</evidence>
<evidence type="ECO:0000313" key="2">
    <source>
        <dbReference type="EMBL" id="MFD2673487.1"/>
    </source>
</evidence>
<proteinExistence type="predicted"/>
<evidence type="ECO:0000256" key="1">
    <source>
        <dbReference type="SAM" id="Phobius"/>
    </source>
</evidence>
<reference evidence="3" key="1">
    <citation type="journal article" date="2019" name="Int. J. Syst. Evol. Microbiol.">
        <title>The Global Catalogue of Microorganisms (GCM) 10K type strain sequencing project: providing services to taxonomists for standard genome sequencing and annotation.</title>
        <authorList>
            <consortium name="The Broad Institute Genomics Platform"/>
            <consortium name="The Broad Institute Genome Sequencing Center for Infectious Disease"/>
            <person name="Wu L."/>
            <person name="Ma J."/>
        </authorList>
    </citation>
    <scope>NUCLEOTIDE SEQUENCE [LARGE SCALE GENOMIC DNA]</scope>
    <source>
        <strain evidence="3">KCTC 33676</strain>
    </source>
</reference>
<evidence type="ECO:0008006" key="4">
    <source>
        <dbReference type="Google" id="ProtNLM"/>
    </source>
</evidence>
<protein>
    <recommendedName>
        <fullName evidence="4">DUF2788 domain-containing protein</fullName>
    </recommendedName>
</protein>
<gene>
    <name evidence="2" type="ORF">ACFSUC_18215</name>
</gene>
<feature type="transmembrane region" description="Helical" evidence="1">
    <location>
        <begin position="48"/>
        <end position="69"/>
    </location>
</feature>
<dbReference type="Proteomes" id="UP001597497">
    <property type="component" value="Unassembled WGS sequence"/>
</dbReference>
<comment type="caution">
    <text evidence="2">The sequence shown here is derived from an EMBL/GenBank/DDBJ whole genome shotgun (WGS) entry which is preliminary data.</text>
</comment>
<sequence length="70" mass="7797">MKTLGLVDITEVSRPLLITLFTMLMLIFSCFSWAIVEAFRKRYKHTVIWAAAGILISLILGILLGTGTVK</sequence>
<keyword evidence="1" id="KW-0472">Membrane</keyword>
<keyword evidence="1" id="KW-0812">Transmembrane</keyword>
<keyword evidence="1" id="KW-1133">Transmembrane helix</keyword>
<dbReference type="EMBL" id="JBHUMM010000044">
    <property type="protein sequence ID" value="MFD2673487.1"/>
    <property type="molecule type" value="Genomic_DNA"/>
</dbReference>
<keyword evidence="3" id="KW-1185">Reference proteome</keyword>
<organism evidence="2 3">
    <name type="scientific">Marinicrinis sediminis</name>
    <dbReference type="NCBI Taxonomy" id="1652465"/>
    <lineage>
        <taxon>Bacteria</taxon>
        <taxon>Bacillati</taxon>
        <taxon>Bacillota</taxon>
        <taxon>Bacilli</taxon>
        <taxon>Bacillales</taxon>
        <taxon>Paenibacillaceae</taxon>
    </lineage>
</organism>